<comment type="caution">
    <text evidence="1">The sequence shown here is derived from an EMBL/GenBank/DDBJ whole genome shotgun (WGS) entry which is preliminary data.</text>
</comment>
<proteinExistence type="predicted"/>
<keyword evidence="2" id="KW-1185">Reference proteome</keyword>
<sequence>MAGAGPMTTNTSRHIGSVAMPMLTAAQDLFLPVSALTVSLLRGCYVTTSSIGLRGATRKEFLKIGKDRQRIYHQFSYINVTHTRHPVNLNNFFIFLCTVPYVLLFL</sequence>
<gene>
    <name evidence="1" type="ORF">GDO81_029722</name>
</gene>
<evidence type="ECO:0000313" key="2">
    <source>
        <dbReference type="Proteomes" id="UP000824782"/>
    </source>
</evidence>
<dbReference type="Proteomes" id="UP000824782">
    <property type="component" value="Unassembled WGS sequence"/>
</dbReference>
<name>A0AAV6YE11_ENGPU</name>
<accession>A0AAV6YE11</accession>
<evidence type="ECO:0000313" key="1">
    <source>
        <dbReference type="EMBL" id="KAG8535001.1"/>
    </source>
</evidence>
<dbReference type="AlphaFoldDB" id="A0AAV6YE11"/>
<organism evidence="1 2">
    <name type="scientific">Engystomops pustulosus</name>
    <name type="common">Tungara frog</name>
    <name type="synonym">Physalaemus pustulosus</name>
    <dbReference type="NCBI Taxonomy" id="76066"/>
    <lineage>
        <taxon>Eukaryota</taxon>
        <taxon>Metazoa</taxon>
        <taxon>Chordata</taxon>
        <taxon>Craniata</taxon>
        <taxon>Vertebrata</taxon>
        <taxon>Euteleostomi</taxon>
        <taxon>Amphibia</taxon>
        <taxon>Batrachia</taxon>
        <taxon>Anura</taxon>
        <taxon>Neobatrachia</taxon>
        <taxon>Hyloidea</taxon>
        <taxon>Leptodactylidae</taxon>
        <taxon>Leiuperinae</taxon>
        <taxon>Engystomops</taxon>
    </lineage>
</organism>
<protein>
    <submittedName>
        <fullName evidence="1">Uncharacterized protein</fullName>
    </submittedName>
</protein>
<dbReference type="EMBL" id="WNYA01082198">
    <property type="protein sequence ID" value="KAG8535001.1"/>
    <property type="molecule type" value="Genomic_DNA"/>
</dbReference>
<reference evidence="1" key="1">
    <citation type="thesis" date="2020" institute="ProQuest LLC" country="789 East Eisenhower Parkway, Ann Arbor, MI, USA">
        <title>Comparative Genomics and Chromosome Evolution.</title>
        <authorList>
            <person name="Mudd A.B."/>
        </authorList>
    </citation>
    <scope>NUCLEOTIDE SEQUENCE</scope>
    <source>
        <strain evidence="1">237g6f4</strain>
        <tissue evidence="1">Blood</tissue>
    </source>
</reference>